<keyword evidence="1" id="KW-0732">Signal</keyword>
<feature type="chain" id="PRO_5047464967" description="DUF4412 domain-containing protein" evidence="1">
    <location>
        <begin position="31"/>
        <end position="227"/>
    </location>
</feature>
<comment type="caution">
    <text evidence="2">The sequence shown here is derived from an EMBL/GenBank/DDBJ whole genome shotgun (WGS) entry which is preliminary data.</text>
</comment>
<evidence type="ECO:0000313" key="3">
    <source>
        <dbReference type="Proteomes" id="UP000800984"/>
    </source>
</evidence>
<evidence type="ECO:0000313" key="2">
    <source>
        <dbReference type="EMBL" id="NHM01269.1"/>
    </source>
</evidence>
<accession>A0ABX0I271</accession>
<dbReference type="Proteomes" id="UP000800984">
    <property type="component" value="Unassembled WGS sequence"/>
</dbReference>
<protein>
    <recommendedName>
        <fullName evidence="4">DUF4412 domain-containing protein</fullName>
    </recommendedName>
</protein>
<reference evidence="2 3" key="1">
    <citation type="submission" date="2020-02" db="EMBL/GenBank/DDBJ databases">
        <authorList>
            <person name="Chen W.-M."/>
        </authorList>
    </citation>
    <scope>NUCLEOTIDE SEQUENCE [LARGE SCALE GENOMIC DNA]</scope>
    <source>
        <strain evidence="2 3">KDG-16</strain>
    </source>
</reference>
<dbReference type="RefSeq" id="WP_166076324.1">
    <property type="nucleotide sequence ID" value="NZ_JAAJBT010000002.1"/>
</dbReference>
<evidence type="ECO:0008006" key="4">
    <source>
        <dbReference type="Google" id="ProtNLM"/>
    </source>
</evidence>
<organism evidence="2 3">
    <name type="scientific">Flavobacterium difficile</name>
    <dbReference type="NCBI Taxonomy" id="2709659"/>
    <lineage>
        <taxon>Bacteria</taxon>
        <taxon>Pseudomonadati</taxon>
        <taxon>Bacteroidota</taxon>
        <taxon>Flavobacteriia</taxon>
        <taxon>Flavobacteriales</taxon>
        <taxon>Flavobacteriaceae</taxon>
        <taxon>Flavobacterium</taxon>
    </lineage>
</organism>
<name>A0ABX0I271_9FLAO</name>
<feature type="signal peptide" evidence="1">
    <location>
        <begin position="1"/>
        <end position="30"/>
    </location>
</feature>
<sequence length="227" mass="25386">MKKAKKKLNYEKLKKITFLLLAFTSTAFYAQVKTGVITYDMTMSDNEEMAAMGSNTIKVSFTDKSNATQIDMIGGMISIKTITIDKNEPKNTRVLMDAMGQKLEIVGEANLMSNSELSSLKNAESVTYNKKDTKKILGFDCYKAFVKMNNGTTSDFYITEAITPQNKPEDKVKLTGYPLEITVNTERGKVNMLAVLFEKEPSVNCFVIPEGYEKVTPEELEQKLGGF</sequence>
<gene>
    <name evidence="2" type="ORF">G4D72_03980</name>
</gene>
<evidence type="ECO:0000256" key="1">
    <source>
        <dbReference type="SAM" id="SignalP"/>
    </source>
</evidence>
<proteinExistence type="predicted"/>
<dbReference type="EMBL" id="JAAJBT010000002">
    <property type="protein sequence ID" value="NHM01269.1"/>
    <property type="molecule type" value="Genomic_DNA"/>
</dbReference>
<keyword evidence="3" id="KW-1185">Reference proteome</keyword>